<evidence type="ECO:0000256" key="3">
    <source>
        <dbReference type="SAM" id="Phobius"/>
    </source>
</evidence>
<dbReference type="EMBL" id="JBHTAX010000001">
    <property type="protein sequence ID" value="MFC7189947.1"/>
    <property type="molecule type" value="Genomic_DNA"/>
</dbReference>
<dbReference type="GeneID" id="76199513"/>
<keyword evidence="3" id="KW-0812">Transmembrane</keyword>
<dbReference type="InterPro" id="IPR010126">
    <property type="entry name" value="Esterase_phb"/>
</dbReference>
<keyword evidence="5" id="KW-1185">Reference proteome</keyword>
<protein>
    <submittedName>
        <fullName evidence="4">Alpha/beta hydrolase family esterase</fullName>
    </submittedName>
</protein>
<dbReference type="PANTHER" id="PTHR43037">
    <property type="entry name" value="UNNAMED PRODUCT-RELATED"/>
    <property type="match status" value="1"/>
</dbReference>
<dbReference type="GO" id="GO:0016787">
    <property type="term" value="F:hydrolase activity"/>
    <property type="evidence" value="ECO:0007669"/>
    <property type="project" value="UniProtKB-KW"/>
</dbReference>
<keyword evidence="3" id="KW-1133">Transmembrane helix</keyword>
<dbReference type="RefSeq" id="WP_248906315.1">
    <property type="nucleotide sequence ID" value="NZ_CP109979.1"/>
</dbReference>
<organism evidence="4 5">
    <name type="scientific">Halocatena marina</name>
    <dbReference type="NCBI Taxonomy" id="2934937"/>
    <lineage>
        <taxon>Archaea</taxon>
        <taxon>Methanobacteriati</taxon>
        <taxon>Methanobacteriota</taxon>
        <taxon>Stenosarchaea group</taxon>
        <taxon>Halobacteria</taxon>
        <taxon>Halobacteriales</taxon>
        <taxon>Natronomonadaceae</taxon>
        <taxon>Halocatena</taxon>
    </lineage>
</organism>
<dbReference type="Gene3D" id="3.40.50.1820">
    <property type="entry name" value="alpha/beta hydrolase"/>
    <property type="match status" value="1"/>
</dbReference>
<dbReference type="NCBIfam" id="TIGR01840">
    <property type="entry name" value="esterase_phb"/>
    <property type="match status" value="1"/>
</dbReference>
<keyword evidence="3" id="KW-0472">Membrane</keyword>
<evidence type="ECO:0000256" key="2">
    <source>
        <dbReference type="ARBA" id="ARBA00022801"/>
    </source>
</evidence>
<dbReference type="Pfam" id="PF10503">
    <property type="entry name" value="Esterase_PHB"/>
    <property type="match status" value="1"/>
</dbReference>
<keyword evidence="2 4" id="KW-0378">Hydrolase</keyword>
<accession>A0ABD5YPY1</accession>
<dbReference type="PROSITE" id="PS51318">
    <property type="entry name" value="TAT"/>
    <property type="match status" value="1"/>
</dbReference>
<proteinExistence type="predicted"/>
<dbReference type="InterPro" id="IPR029058">
    <property type="entry name" value="AB_hydrolase_fold"/>
</dbReference>
<dbReference type="PANTHER" id="PTHR43037:SF1">
    <property type="entry name" value="BLL1128 PROTEIN"/>
    <property type="match status" value="1"/>
</dbReference>
<dbReference type="InterPro" id="IPR050955">
    <property type="entry name" value="Plant_Biomass_Hydrol_Est"/>
</dbReference>
<evidence type="ECO:0000256" key="1">
    <source>
        <dbReference type="ARBA" id="ARBA00022729"/>
    </source>
</evidence>
<sequence length="353" mass="38071">MSYDSDRSSLRGTRIDRRTMLKSIGGVVTGVAMGSVSTVSAAAGSYTDESYNGRRYTKYVPSTNDGSEAVPLLLMMHGCTQSPDGFKDATQMNQISEENGFIVVYPEQTTGLYDCWQWFNDANTTRNRGELTEMVGIVDQEKNRENIDTQRVYIAGFSAGAAFVPNAIVEYADVFAAGAVHSGTMYDVAESQIEGNTVLFNCSAGSSTDPVVEGQHAYDRMEQFGITQPVPTIVFHGTNDTTVYPCNGHEAAEQATVTNDLALDGSDDGGVDYTADVTNSGSGSSRSYTEYEYHDPHGRAIVEKYIVDGMGHAWSGGATDGSYTDPGGPDASQIIWNFFSKWTNTGSSLRSSD</sequence>
<dbReference type="AlphaFoldDB" id="A0ABD5YPY1"/>
<dbReference type="Proteomes" id="UP001596417">
    <property type="component" value="Unassembled WGS sequence"/>
</dbReference>
<name>A0ABD5YPY1_9EURY</name>
<dbReference type="SUPFAM" id="SSF53474">
    <property type="entry name" value="alpha/beta-Hydrolases"/>
    <property type="match status" value="1"/>
</dbReference>
<evidence type="ECO:0000313" key="4">
    <source>
        <dbReference type="EMBL" id="MFC7189947.1"/>
    </source>
</evidence>
<keyword evidence="1" id="KW-0732">Signal</keyword>
<feature type="transmembrane region" description="Helical" evidence="3">
    <location>
        <begin position="21"/>
        <end position="46"/>
    </location>
</feature>
<gene>
    <name evidence="4" type="ORF">ACFQL7_08810</name>
</gene>
<dbReference type="InterPro" id="IPR006311">
    <property type="entry name" value="TAT_signal"/>
</dbReference>
<evidence type="ECO:0000313" key="5">
    <source>
        <dbReference type="Proteomes" id="UP001596417"/>
    </source>
</evidence>
<reference evidence="4 5" key="1">
    <citation type="journal article" date="2019" name="Int. J. Syst. Evol. Microbiol.">
        <title>The Global Catalogue of Microorganisms (GCM) 10K type strain sequencing project: providing services to taxonomists for standard genome sequencing and annotation.</title>
        <authorList>
            <consortium name="The Broad Institute Genomics Platform"/>
            <consortium name="The Broad Institute Genome Sequencing Center for Infectious Disease"/>
            <person name="Wu L."/>
            <person name="Ma J."/>
        </authorList>
    </citation>
    <scope>NUCLEOTIDE SEQUENCE [LARGE SCALE GENOMIC DNA]</scope>
    <source>
        <strain evidence="4 5">RDMS1</strain>
    </source>
</reference>
<comment type="caution">
    <text evidence="4">The sequence shown here is derived from an EMBL/GenBank/DDBJ whole genome shotgun (WGS) entry which is preliminary data.</text>
</comment>